<feature type="region of interest" description="Disordered" evidence="1">
    <location>
        <begin position="179"/>
        <end position="220"/>
    </location>
</feature>
<evidence type="ECO:0000256" key="1">
    <source>
        <dbReference type="SAM" id="MobiDB-lite"/>
    </source>
</evidence>
<dbReference type="Gene3D" id="2.60.40.1890">
    <property type="entry name" value="PCu(A)C copper chaperone"/>
    <property type="match status" value="1"/>
</dbReference>
<dbReference type="AlphaFoldDB" id="A0A4P7QFT8"/>
<feature type="compositionally biased region" description="Basic and acidic residues" evidence="1">
    <location>
        <begin position="207"/>
        <end position="220"/>
    </location>
</feature>
<dbReference type="InterPro" id="IPR058248">
    <property type="entry name" value="Lxx211020-like"/>
</dbReference>
<accession>A0A4P7QFT8</accession>
<dbReference type="InterPro" id="IPR007410">
    <property type="entry name" value="LpqE-like"/>
</dbReference>
<feature type="compositionally biased region" description="Low complexity" evidence="1">
    <location>
        <begin position="34"/>
        <end position="47"/>
    </location>
</feature>
<dbReference type="PANTHER" id="PTHR36302">
    <property type="entry name" value="BLR7088 PROTEIN"/>
    <property type="match status" value="1"/>
</dbReference>
<dbReference type="Pfam" id="PF04314">
    <property type="entry name" value="PCuAC"/>
    <property type="match status" value="1"/>
</dbReference>
<dbReference type="InterPro" id="IPR036182">
    <property type="entry name" value="PCuAC_sf"/>
</dbReference>
<dbReference type="KEGG" id="cee:CENDO_06430"/>
<proteinExistence type="predicted"/>
<feature type="region of interest" description="Disordered" evidence="1">
    <location>
        <begin position="25"/>
        <end position="47"/>
    </location>
</feature>
<name>A0A4P7QFT8_9CORY</name>
<protein>
    <recommendedName>
        <fullName evidence="5">Copper chaperone PCu(A)C</fullName>
    </recommendedName>
</protein>
<dbReference type="SUPFAM" id="SSF110087">
    <property type="entry name" value="DR1885-like metal-binding protein"/>
    <property type="match status" value="1"/>
</dbReference>
<dbReference type="EMBL" id="CP039247">
    <property type="protein sequence ID" value="QCB28565.1"/>
    <property type="molecule type" value="Genomic_DNA"/>
</dbReference>
<gene>
    <name evidence="3" type="ORF">CENDO_06430</name>
</gene>
<feature type="signal peptide" evidence="2">
    <location>
        <begin position="1"/>
        <end position="20"/>
    </location>
</feature>
<dbReference type="OrthoDB" id="9796962at2"/>
<evidence type="ECO:0000313" key="3">
    <source>
        <dbReference type="EMBL" id="QCB28565.1"/>
    </source>
</evidence>
<keyword evidence="4" id="KW-1185">Reference proteome</keyword>
<evidence type="ECO:0000313" key="4">
    <source>
        <dbReference type="Proteomes" id="UP000296352"/>
    </source>
</evidence>
<evidence type="ECO:0000256" key="2">
    <source>
        <dbReference type="SAM" id="SignalP"/>
    </source>
</evidence>
<sequence length="220" mass="22600" precursor="true">MKKYSQVLATVAAVSALALAACSPQNENDSTAPATEQQSAAAGTTAADTAAPISFVDGYVKAKPAADAEDGRPMTGIFGSVVNNTDAAVTITGFTAEIVGNNTQPERTELHEVVDGQMQMKEGGFEIPAGESHELAPGGDHMMIMDYDEEILPGATVNLTITTADGSTVEAEGLAVRQVGSGDESYGEDGELQGHGGMGAADEPSDSMDHSGHDHEGHDH</sequence>
<evidence type="ECO:0008006" key="5">
    <source>
        <dbReference type="Google" id="ProtNLM"/>
    </source>
</evidence>
<feature type="chain" id="PRO_5038534248" description="Copper chaperone PCu(A)C" evidence="2">
    <location>
        <begin position="21"/>
        <end position="220"/>
    </location>
</feature>
<dbReference type="PROSITE" id="PS51257">
    <property type="entry name" value="PROKAR_LIPOPROTEIN"/>
    <property type="match status" value="1"/>
</dbReference>
<organism evidence="3 4">
    <name type="scientific">Corynebacterium endometrii</name>
    <dbReference type="NCBI Taxonomy" id="2488819"/>
    <lineage>
        <taxon>Bacteria</taxon>
        <taxon>Bacillati</taxon>
        <taxon>Actinomycetota</taxon>
        <taxon>Actinomycetes</taxon>
        <taxon>Mycobacteriales</taxon>
        <taxon>Corynebacteriaceae</taxon>
        <taxon>Corynebacterium</taxon>
    </lineage>
</organism>
<keyword evidence="2" id="KW-0732">Signal</keyword>
<dbReference type="Proteomes" id="UP000296352">
    <property type="component" value="Chromosome"/>
</dbReference>
<reference evidence="3 4" key="1">
    <citation type="submission" date="2019-04" db="EMBL/GenBank/DDBJ databases">
        <title>Corynebacterium endometrii sp. nov., isolated from the uterus of a cow with endometritis.</title>
        <authorList>
            <person name="Ballas P."/>
            <person name="Ruckert C."/>
            <person name="Wagener K."/>
            <person name="Drillich M."/>
            <person name="Kaempfer P."/>
            <person name="Busse H.-J."/>
            <person name="Ehling-Schulz M."/>
        </authorList>
    </citation>
    <scope>NUCLEOTIDE SEQUENCE [LARGE SCALE GENOMIC DNA]</scope>
    <source>
        <strain evidence="3 4">LMM-1653</strain>
    </source>
</reference>
<dbReference type="PANTHER" id="PTHR36302:SF1">
    <property type="entry name" value="COPPER CHAPERONE PCU(A)C"/>
    <property type="match status" value="1"/>
</dbReference>